<feature type="domain" description="S1 motif" evidence="5">
    <location>
        <begin position="370"/>
        <end position="440"/>
    </location>
</feature>
<evidence type="ECO:0000313" key="6">
    <source>
        <dbReference type="EMBL" id="BAI81543.1"/>
    </source>
</evidence>
<protein>
    <submittedName>
        <fullName evidence="6">30S ribosomal protein S1</fullName>
    </submittedName>
</protein>
<dbReference type="PANTHER" id="PTHR10724">
    <property type="entry name" value="30S RIBOSOMAL PROTEIN S1"/>
    <property type="match status" value="1"/>
</dbReference>
<accession>D3PA03</accession>
<dbReference type="PANTHER" id="PTHR10724:SF7">
    <property type="entry name" value="SMALL RIBOSOMAL SUBUNIT PROTEIN BS1C"/>
    <property type="match status" value="1"/>
</dbReference>
<gene>
    <name evidence="6" type="primary">rpsA</name>
    <name evidence="6" type="ordered locus">DEFDS_2095</name>
</gene>
<proteinExistence type="inferred from homology"/>
<dbReference type="SUPFAM" id="SSF50249">
    <property type="entry name" value="Nucleic acid-binding proteins"/>
    <property type="match status" value="6"/>
</dbReference>
<dbReference type="PRINTS" id="PR00681">
    <property type="entry name" value="RIBOSOMALS1"/>
</dbReference>
<dbReference type="RefSeq" id="WP_013008788.1">
    <property type="nucleotide sequence ID" value="NC_013939.1"/>
</dbReference>
<dbReference type="SMART" id="SM00316">
    <property type="entry name" value="S1"/>
    <property type="match status" value="6"/>
</dbReference>
<dbReference type="AlphaFoldDB" id="D3PA03"/>
<dbReference type="GO" id="GO:0003729">
    <property type="term" value="F:mRNA binding"/>
    <property type="evidence" value="ECO:0007669"/>
    <property type="project" value="TreeGrafter"/>
</dbReference>
<evidence type="ECO:0000313" key="7">
    <source>
        <dbReference type="Proteomes" id="UP000001520"/>
    </source>
</evidence>
<organism evidence="6 7">
    <name type="scientific">Deferribacter desulfuricans (strain DSM 14783 / JCM 11476 / NBRC 101012 / SSM1)</name>
    <dbReference type="NCBI Taxonomy" id="639282"/>
    <lineage>
        <taxon>Bacteria</taxon>
        <taxon>Pseudomonadati</taxon>
        <taxon>Deferribacterota</taxon>
        <taxon>Deferribacteres</taxon>
        <taxon>Deferribacterales</taxon>
        <taxon>Deferribacteraceae</taxon>
        <taxon>Deferribacter</taxon>
    </lineage>
</organism>
<evidence type="ECO:0000256" key="1">
    <source>
        <dbReference type="ARBA" id="ARBA00006767"/>
    </source>
</evidence>
<evidence type="ECO:0000256" key="3">
    <source>
        <dbReference type="ARBA" id="ARBA00023274"/>
    </source>
</evidence>
<evidence type="ECO:0000256" key="4">
    <source>
        <dbReference type="ARBA" id="ARBA00025604"/>
    </source>
</evidence>
<comment type="similarity">
    <text evidence="1">Belongs to the bacterial ribosomal protein bS1 family.</text>
</comment>
<dbReference type="InterPro" id="IPR012340">
    <property type="entry name" value="NA-bd_OB-fold"/>
</dbReference>
<name>D3PA03_DEFDS</name>
<dbReference type="EMBL" id="AP011529">
    <property type="protein sequence ID" value="BAI81543.1"/>
    <property type="molecule type" value="Genomic_DNA"/>
</dbReference>
<dbReference type="InterPro" id="IPR050437">
    <property type="entry name" value="Ribos_protein_bS1-like"/>
</dbReference>
<feature type="domain" description="S1 motif" evidence="5">
    <location>
        <begin position="286"/>
        <end position="353"/>
    </location>
</feature>
<dbReference type="Pfam" id="PF00575">
    <property type="entry name" value="S1"/>
    <property type="match status" value="6"/>
</dbReference>
<dbReference type="FunFam" id="2.40.50.140:FF:000103">
    <property type="entry name" value="protein RRP5 homolog"/>
    <property type="match status" value="1"/>
</dbReference>
<dbReference type="KEGG" id="ddf:DEFDS_2095"/>
<feature type="domain" description="S1 motif" evidence="5">
    <location>
        <begin position="30"/>
        <end position="95"/>
    </location>
</feature>
<feature type="domain" description="S1 motif" evidence="5">
    <location>
        <begin position="457"/>
        <end position="525"/>
    </location>
</feature>
<feature type="domain" description="S1 motif" evidence="5">
    <location>
        <begin position="113"/>
        <end position="180"/>
    </location>
</feature>
<dbReference type="OrthoDB" id="9804077at2"/>
<dbReference type="Proteomes" id="UP000001520">
    <property type="component" value="Chromosome"/>
</dbReference>
<dbReference type="GO" id="GO:0006412">
    <property type="term" value="P:translation"/>
    <property type="evidence" value="ECO:0007669"/>
    <property type="project" value="TreeGrafter"/>
</dbReference>
<feature type="domain" description="S1 motif" evidence="5">
    <location>
        <begin position="201"/>
        <end position="269"/>
    </location>
</feature>
<dbReference type="eggNOG" id="COG0539">
    <property type="taxonomic scope" value="Bacteria"/>
</dbReference>
<evidence type="ECO:0000259" key="5">
    <source>
        <dbReference type="PROSITE" id="PS50126"/>
    </source>
</evidence>
<dbReference type="InterPro" id="IPR003029">
    <property type="entry name" value="S1_domain"/>
</dbReference>
<keyword evidence="2 6" id="KW-0689">Ribosomal protein</keyword>
<keyword evidence="7" id="KW-1185">Reference proteome</keyword>
<evidence type="ECO:0000256" key="2">
    <source>
        <dbReference type="ARBA" id="ARBA00022980"/>
    </source>
</evidence>
<dbReference type="Gene3D" id="2.40.50.140">
    <property type="entry name" value="Nucleic acid-binding proteins"/>
    <property type="match status" value="5"/>
</dbReference>
<dbReference type="GO" id="GO:0003735">
    <property type="term" value="F:structural constituent of ribosome"/>
    <property type="evidence" value="ECO:0007669"/>
    <property type="project" value="TreeGrafter"/>
</dbReference>
<dbReference type="GO" id="GO:0022627">
    <property type="term" value="C:cytosolic small ribosomal subunit"/>
    <property type="evidence" value="ECO:0007669"/>
    <property type="project" value="TreeGrafter"/>
</dbReference>
<comment type="function">
    <text evidence="4">Binds mRNA; thus facilitating recognition of the initiation point. It is needed to translate mRNA with a short Shine-Dalgarno (SD) purine-rich sequence.</text>
</comment>
<dbReference type="PROSITE" id="PS50126">
    <property type="entry name" value="S1"/>
    <property type="match status" value="6"/>
</dbReference>
<dbReference type="HOGENOM" id="CLU_015805_2_1_0"/>
<reference evidence="6 7" key="1">
    <citation type="journal article" date="2010" name="DNA Res.">
        <title>Bacterial lifestyle in a deep-sea hydrothermal vent chimney revealed by the genome sequence of the thermophilic bacterium Deferribacter desulfuricans SSM1.</title>
        <authorList>
            <person name="Takaki Y."/>
            <person name="Shimamura S."/>
            <person name="Nakagawa S."/>
            <person name="Fukuhara Y."/>
            <person name="Horikawa H."/>
            <person name="Ankai A."/>
            <person name="Harada T."/>
            <person name="Hosoyama A."/>
            <person name="Oguchi A."/>
            <person name="Fukui S."/>
            <person name="Fujita N."/>
            <person name="Takami H."/>
            <person name="Takai K."/>
        </authorList>
    </citation>
    <scope>NUCLEOTIDE SEQUENCE [LARGE SCALE GENOMIC DNA]</scope>
    <source>
        <strain evidence="7">DSM 14783 / JCM 11476 / NBRC 101012 / SSM1</strain>
    </source>
</reference>
<sequence length="566" mass="64728">MSENEKKIGETEIEDFETLLEQSLATPQKGAIVKGQVVQITDSHVLINFGYKSEGFANKEDFLEDGELTVKVGDEVEVMVVGITGGGARIWLSKRVLDQKKDWSDVLEAHEKGKYIPVKILEKVEKGFKVVFKTVEGFIPDGHMEYMHKQRDDEYYIGKVFNVKILRINKRDKSFLASRKIYMQEVAEEEKKHFFETAKVGDLVKGRVKSIKNYGVFVDLGPVDAFLKRENISWGRVRHPNQFLEIDDKVEGVIINLDPENQKVEISIKDKTEDPWLSVDKKYKKGEKASGQIVARVRRGYILEMEPGIDGFLPDEELSWLKKSNVKLNVKDVVEGQVLDIDQKNKKVVISLKLLTDNPWNTLKEKHPEGSAIKGKIKNITDFGLFVDFGSFIDGLIRKEDISWTEEIEDLNERFKVGDEVEAKILKIDEKRERVSLGIKQLEKNPWKEIDKILPKGKVVEAPVTFVGKDYVEVELPRGIKGVIEARELDENRVLPEDVAKVGDTLKAVVIGHNAKEKKVYLSRKKYLLDSEKREVKEFLKQLETKETSGFSLGNVLKDKLKDIKE</sequence>
<dbReference type="InterPro" id="IPR035104">
    <property type="entry name" value="Ribosomal_protein_S1-like"/>
</dbReference>
<dbReference type="STRING" id="639282.DEFDS_2095"/>
<keyword evidence="3" id="KW-0687">Ribonucleoprotein</keyword>